<dbReference type="Proteomes" id="UP001055439">
    <property type="component" value="Chromosome 8"/>
</dbReference>
<proteinExistence type="predicted"/>
<accession>A0A9E7HMC6</accession>
<sequence>ELLLLVSLDNEVGHGEGSAGEHVACGDLVVVEEAGVRLVQLPLDDLAGARRARPGAARVRQADALLLRLVQDVRVVGAHDVELAVGGDQLDVVRGHGADPAAPGVDAEQRPPGLLQGGEPDARVPVAPGEGSAEGCAGDGDGGRGCRHGDWSREGRWPEECS</sequence>
<dbReference type="EMBL" id="CP097510">
    <property type="protein sequence ID" value="URE33688.1"/>
    <property type="molecule type" value="Genomic_DNA"/>
</dbReference>
<feature type="compositionally biased region" description="Basic and acidic residues" evidence="1">
    <location>
        <begin position="141"/>
        <end position="162"/>
    </location>
</feature>
<dbReference type="AlphaFoldDB" id="A0A9E7HMC6"/>
<keyword evidence="3" id="KW-1185">Reference proteome</keyword>
<gene>
    <name evidence="2" type="ORF">MUK42_36821</name>
</gene>
<protein>
    <submittedName>
        <fullName evidence="2">Uncharacterized protein</fullName>
    </submittedName>
</protein>
<evidence type="ECO:0000313" key="3">
    <source>
        <dbReference type="Proteomes" id="UP001055439"/>
    </source>
</evidence>
<evidence type="ECO:0000313" key="2">
    <source>
        <dbReference type="EMBL" id="URE33688.1"/>
    </source>
</evidence>
<evidence type="ECO:0000256" key="1">
    <source>
        <dbReference type="SAM" id="MobiDB-lite"/>
    </source>
</evidence>
<name>A0A9E7HMC6_9LILI</name>
<feature type="region of interest" description="Disordered" evidence="1">
    <location>
        <begin position="96"/>
        <end position="162"/>
    </location>
</feature>
<reference evidence="2" key="1">
    <citation type="submission" date="2022-05" db="EMBL/GenBank/DDBJ databases">
        <title>The Musa troglodytarum L. genome provides insights into the mechanism of non-climacteric behaviour and enrichment of carotenoids.</title>
        <authorList>
            <person name="Wang J."/>
        </authorList>
    </citation>
    <scope>NUCLEOTIDE SEQUENCE</scope>
    <source>
        <tissue evidence="2">Leaf</tissue>
    </source>
</reference>
<organism evidence="2 3">
    <name type="scientific">Musa troglodytarum</name>
    <name type="common">fe'i banana</name>
    <dbReference type="NCBI Taxonomy" id="320322"/>
    <lineage>
        <taxon>Eukaryota</taxon>
        <taxon>Viridiplantae</taxon>
        <taxon>Streptophyta</taxon>
        <taxon>Embryophyta</taxon>
        <taxon>Tracheophyta</taxon>
        <taxon>Spermatophyta</taxon>
        <taxon>Magnoliopsida</taxon>
        <taxon>Liliopsida</taxon>
        <taxon>Zingiberales</taxon>
        <taxon>Musaceae</taxon>
        <taxon>Musa</taxon>
    </lineage>
</organism>
<feature type="non-terminal residue" evidence="2">
    <location>
        <position position="1"/>
    </location>
</feature>